<feature type="domain" description="SLH" evidence="9">
    <location>
        <begin position="39"/>
        <end position="97"/>
    </location>
</feature>
<dbReference type="InterPro" id="IPR046780">
    <property type="entry name" value="aBig_2"/>
</dbReference>
<dbReference type="Gene3D" id="2.60.40.1080">
    <property type="match status" value="1"/>
</dbReference>
<dbReference type="Pfam" id="PF20578">
    <property type="entry name" value="aBig_2"/>
    <property type="match status" value="1"/>
</dbReference>
<dbReference type="InterPro" id="IPR023296">
    <property type="entry name" value="Glyco_hydro_beta-prop_sf"/>
</dbReference>
<evidence type="ECO:0000313" key="11">
    <source>
        <dbReference type="Proteomes" id="UP000596857"/>
    </source>
</evidence>
<dbReference type="CDD" id="cd18832">
    <property type="entry name" value="GH43_GsAbnA-like"/>
    <property type="match status" value="1"/>
</dbReference>
<evidence type="ECO:0000256" key="3">
    <source>
        <dbReference type="ARBA" id="ARBA00022729"/>
    </source>
</evidence>
<keyword evidence="4" id="KW-0378">Hydrolase</keyword>
<dbReference type="EMBL" id="WHOB01000016">
    <property type="protein sequence ID" value="NOU77801.1"/>
    <property type="molecule type" value="Genomic_DNA"/>
</dbReference>
<gene>
    <name evidence="10" type="ORF">GC101_02800</name>
</gene>
<reference evidence="10 11" key="1">
    <citation type="submission" date="2019-10" db="EMBL/GenBank/DDBJ databases">
        <title>Description of Paenibacillus terricola sp. nov.</title>
        <authorList>
            <person name="Carlier A."/>
            <person name="Qi S."/>
        </authorList>
    </citation>
    <scope>NUCLEOTIDE SEQUENCE [LARGE SCALE GENOMIC DNA]</scope>
    <source>
        <strain evidence="10 11">LMG 31459</strain>
    </source>
</reference>
<evidence type="ECO:0000256" key="2">
    <source>
        <dbReference type="ARBA" id="ARBA00009865"/>
    </source>
</evidence>
<dbReference type="InterPro" id="IPR006710">
    <property type="entry name" value="Glyco_hydro_43"/>
</dbReference>
<dbReference type="SUPFAM" id="SSF75005">
    <property type="entry name" value="Arabinanase/levansucrase/invertase"/>
    <property type="match status" value="1"/>
</dbReference>
<dbReference type="InterPro" id="IPR008964">
    <property type="entry name" value="Invasin/intimin_cell_adhesion"/>
</dbReference>
<dbReference type="InterPro" id="IPR032291">
    <property type="entry name" value="Abn2_C"/>
</dbReference>
<dbReference type="InterPro" id="IPR050727">
    <property type="entry name" value="GH43_arabinanases"/>
</dbReference>
<evidence type="ECO:0000259" key="9">
    <source>
        <dbReference type="PROSITE" id="PS51272"/>
    </source>
</evidence>
<comment type="caution">
    <text evidence="10">The sequence shown here is derived from an EMBL/GenBank/DDBJ whole genome shotgun (WGS) entry which is preliminary data.</text>
</comment>
<feature type="compositionally biased region" description="Low complexity" evidence="7">
    <location>
        <begin position="437"/>
        <end position="464"/>
    </location>
</feature>
<dbReference type="SUPFAM" id="SSF49899">
    <property type="entry name" value="Concanavalin A-like lectins/glucanases"/>
    <property type="match status" value="2"/>
</dbReference>
<dbReference type="PANTHER" id="PTHR43301">
    <property type="entry name" value="ARABINAN ENDO-1,5-ALPHA-L-ARABINOSIDASE"/>
    <property type="match status" value="1"/>
</dbReference>
<dbReference type="Pfam" id="PF04616">
    <property type="entry name" value="Glyco_hydro_43"/>
    <property type="match status" value="1"/>
</dbReference>
<dbReference type="InterPro" id="IPR001119">
    <property type="entry name" value="SLH_dom"/>
</dbReference>
<dbReference type="Proteomes" id="UP000596857">
    <property type="component" value="Unassembled WGS sequence"/>
</dbReference>
<dbReference type="InterPro" id="IPR003343">
    <property type="entry name" value="Big_2"/>
</dbReference>
<comment type="similarity">
    <text evidence="2">Belongs to the glycosyl hydrolase 43 family.</text>
</comment>
<feature type="region of interest" description="Disordered" evidence="7">
    <location>
        <begin position="437"/>
        <end position="478"/>
    </location>
</feature>
<dbReference type="PANTHER" id="PTHR43301:SF3">
    <property type="entry name" value="ARABINAN ENDO-1,5-ALPHA-L-ARABINOSIDASE A-RELATED"/>
    <property type="match status" value="1"/>
</dbReference>
<evidence type="ECO:0000256" key="6">
    <source>
        <dbReference type="ARBA" id="ARBA00023295"/>
    </source>
</evidence>
<keyword evidence="11" id="KW-1185">Reference proteome</keyword>
<dbReference type="Pfam" id="PF00395">
    <property type="entry name" value="SLH"/>
    <property type="match status" value="3"/>
</dbReference>
<dbReference type="Pfam" id="PF16369">
    <property type="entry name" value="GH43_C"/>
    <property type="match status" value="1"/>
</dbReference>
<dbReference type="Pfam" id="PF13385">
    <property type="entry name" value="Laminin_G_3"/>
    <property type="match status" value="2"/>
</dbReference>
<feature type="domain" description="SLH" evidence="9">
    <location>
        <begin position="162"/>
        <end position="222"/>
    </location>
</feature>
<feature type="chain" id="PRO_5046011162" evidence="8">
    <location>
        <begin position="26"/>
        <end position="1583"/>
    </location>
</feature>
<accession>A0ABX1YAK0</accession>
<name>A0ABX1YAK0_9BACL</name>
<dbReference type="InterPro" id="IPR013320">
    <property type="entry name" value="ConA-like_dom_sf"/>
</dbReference>
<dbReference type="SUPFAM" id="SSF49373">
    <property type="entry name" value="Invasin/intimin cell-adhesion fragments"/>
    <property type="match status" value="1"/>
</dbReference>
<evidence type="ECO:0000313" key="10">
    <source>
        <dbReference type="EMBL" id="NOU77801.1"/>
    </source>
</evidence>
<feature type="domain" description="SLH" evidence="9">
    <location>
        <begin position="98"/>
        <end position="161"/>
    </location>
</feature>
<evidence type="ECO:0000256" key="5">
    <source>
        <dbReference type="ARBA" id="ARBA00023157"/>
    </source>
</evidence>
<evidence type="ECO:0000256" key="8">
    <source>
        <dbReference type="SAM" id="SignalP"/>
    </source>
</evidence>
<protein>
    <submittedName>
        <fullName evidence="10">Family 43 glycosylhydrolase</fullName>
    </submittedName>
</protein>
<dbReference type="Gene3D" id="2.60.120.200">
    <property type="match status" value="2"/>
</dbReference>
<dbReference type="Gene3D" id="2.40.128.10">
    <property type="match status" value="1"/>
</dbReference>
<dbReference type="InterPro" id="IPR006558">
    <property type="entry name" value="LamG-like"/>
</dbReference>
<comment type="pathway">
    <text evidence="1">Glycan metabolism; L-arabinan degradation.</text>
</comment>
<organism evidence="10 11">
    <name type="scientific">Paenibacillus phytohabitans</name>
    <dbReference type="NCBI Taxonomy" id="2654978"/>
    <lineage>
        <taxon>Bacteria</taxon>
        <taxon>Bacillati</taxon>
        <taxon>Bacillota</taxon>
        <taxon>Bacilli</taxon>
        <taxon>Bacillales</taxon>
        <taxon>Paenibacillaceae</taxon>
        <taxon>Paenibacillus</taxon>
    </lineage>
</organism>
<sequence>MNKKTGRLTSSFLALLLLVPSPMMAASGTANEYSEVRQPAQAAAADYSGHWAQDDFQTWVDKGLLAGYGNGIYKPDQSITRAEWVSLINRVFNLQSVDGTGFSDVAPGSLYYRDIMKALLSGYVSGYSDGTFGPDKAVSRQEAAVMLYRMFQLDASAAAAGPTDAEQLPQWSREAVLTLLDDGFLSGYEDGSFKGTRFVTRAEALRMIGNLSGQFLLEGKTYSGQNARNIVIGAGGAELKDTSIAGNLYLTEGIAEGDITLDNVKVGGKIFVSGGGENSVVLNNSSATALVADKKNGKLRIVLKGSSSVPDVTVHSGVKLEEDAALSGTGFSKITVERTLPPNSLVQLSGSFDTVLVNALGEPALALTKGSIAELTLNRKAGLRVDAGTEIKNLIVNEGRQITIQGSGKVTYDPKFSSLIKLELPAATAAATAASAVNSGGGTSTTPAATPSPTVAPSPAATPSATPPAAPEETAPVFSNVSVHDPSVVKDGDTYYVFGSHIAAAKSQDLMNWSSFANGYTTPDNALYGDLSANLAESFAWAGENDVDSKGGFSVWAPDVFWNADYVNADGTKGTYMIYYCTSSTYIRSAIGFAVSQNIEGPYIYGGTVVYSGFTKDAQYDANSNINKKWTNTNIQALIDNGTLEDINPSWFNANGTYNNNVYTNAIDPTLFYDKDGKLWMTYGSWSGGIFVLEVDPATGKPEYPGVDGTTADGRLIDRYFGTKISGGNYKSGEGPYVVYDRNTGYYYLYVTYGGLAADGGYNMRQFRSVNPDGPFKDAAGHDAVLTDDEENSDIGNKLLGNFLFSNLNGAADFPTYGYVSSGHNSVYYDQEDNKLFNFFHTRFPLRGETHEVRVHQMFMNEDAWPVVAPHRYSCETLGKVQQADVTGAYQFVNHGKDTSAAIKPTVEIELMEDGTLAGAVSGTWELTGDYYVHLLINENDNGNTVQRLYKGVFVKQWDSTRNANVMVFTAMSDQGTAVWGSAIELLSDEELAVNVANGLTLGDTSKVYKSLVLPTSGIHGAVITWASSSEAIVATDGQVNRPEAGSGNAAVELTATIKLGNVTQTKTFTVVVVQRSSDPLEDGLVAAYDFEGNLAESGDRLDAGTVTGGLINTNGGSVSYTDGEDGKAVKLDGSSGIRLPDGLISSNAYTVSLWLNPEQLTAYTPAFFGAKSSNNWISLLPYGNAGNTTRMWFGSDTWLDADAGLQIPTGKWSHIAFTYDAGAVKLYVNGVQKYSGSSFTDVFKGTDSVFALGVNYWDVPYKGLMDQFRVYEKALTPEAIGWLINGEPDANVKVASISFADVKTSVATGNTFTPQPSVLPGNAGNRVLAWTSGAPEIAGVDPATGVVTAKAVGEAVITGVATDGSGVTGSYTVNVTDGLVAVYSFDGNLKDSLQFAGEGKVTGALIDSTTVGSITYGDGVSGQAALFNGLSGIRLPDGLINSNSYSVSVWLNPEELTNYTTAFFGASSTSSWISLVPQLAEKETLVWANAAYRATAGFVIPVKQWTHVVFTVHNGTVKLYINGAEKFSGTDFPATFTNNNGIFTLGVNYWDTPYKGLIDELKVYNNVLTPEGVLAEYNQNGN</sequence>
<feature type="signal peptide" evidence="8">
    <location>
        <begin position="1"/>
        <end position="25"/>
    </location>
</feature>
<dbReference type="SMART" id="SM00560">
    <property type="entry name" value="LamGL"/>
    <property type="match status" value="2"/>
</dbReference>
<keyword evidence="5" id="KW-1015">Disulfide bond</keyword>
<dbReference type="Pfam" id="PF02368">
    <property type="entry name" value="Big_2"/>
    <property type="match status" value="1"/>
</dbReference>
<proteinExistence type="inferred from homology"/>
<evidence type="ECO:0000256" key="7">
    <source>
        <dbReference type="SAM" id="MobiDB-lite"/>
    </source>
</evidence>
<dbReference type="SMART" id="SM00635">
    <property type="entry name" value="BID_2"/>
    <property type="match status" value="1"/>
</dbReference>
<dbReference type="Gene3D" id="2.115.10.20">
    <property type="entry name" value="Glycosyl hydrolase domain, family 43"/>
    <property type="match status" value="1"/>
</dbReference>
<keyword evidence="6" id="KW-0326">Glycosidase</keyword>
<dbReference type="PROSITE" id="PS51272">
    <property type="entry name" value="SLH"/>
    <property type="match status" value="3"/>
</dbReference>
<keyword evidence="3 8" id="KW-0732">Signal</keyword>
<evidence type="ECO:0000256" key="1">
    <source>
        <dbReference type="ARBA" id="ARBA00004834"/>
    </source>
</evidence>
<evidence type="ECO:0000256" key="4">
    <source>
        <dbReference type="ARBA" id="ARBA00022801"/>
    </source>
</evidence>